<dbReference type="AlphaFoldDB" id="W5SIE0"/>
<organism evidence="1 2">
    <name type="scientific">Borrelia crocidurae DOU</name>
    <dbReference type="NCBI Taxonomy" id="1293575"/>
    <lineage>
        <taxon>Bacteria</taxon>
        <taxon>Pseudomonadati</taxon>
        <taxon>Spirochaetota</taxon>
        <taxon>Spirochaetia</taxon>
        <taxon>Spirochaetales</taxon>
        <taxon>Borreliaceae</taxon>
        <taxon>Borrelia</taxon>
    </lineage>
</organism>
<dbReference type="HOGENOM" id="CLU_3305695_0_0_12"/>
<name>W5SIE0_9SPIR</name>
<keyword evidence="2" id="KW-1185">Reference proteome</keyword>
<keyword evidence="1" id="KW-0614">Plasmid</keyword>
<evidence type="ECO:0000313" key="1">
    <source>
        <dbReference type="EMBL" id="AHH06919.1"/>
    </source>
</evidence>
<evidence type="ECO:0000313" key="2">
    <source>
        <dbReference type="Proteomes" id="UP000019337"/>
    </source>
</evidence>
<proteinExistence type="predicted"/>
<geneLocation type="plasmid" evidence="1 2">
    <name>unnamed</name>
</geneLocation>
<reference evidence="1" key="1">
    <citation type="submission" date="2013-02" db="EMBL/GenBank/DDBJ databases">
        <title>Comparative genomics of Borrelia species.</title>
        <authorList>
            <person name="Schwan T.G."/>
            <person name="Raffel S.J."/>
            <person name="Porcella S.F."/>
        </authorList>
    </citation>
    <scope>NUCLEOTIDE SEQUENCE</scope>
    <source>
        <strain evidence="1">DOU</strain>
        <plasmid evidence="1">unnamed</plasmid>
    </source>
</reference>
<protein>
    <submittedName>
        <fullName evidence="1">Uncharacterized protein</fullName>
    </submittedName>
</protein>
<dbReference type="Proteomes" id="UP000019337">
    <property type="component" value="Plasmid unnamed"/>
</dbReference>
<sequence length="39" mass="4620">MKQEAISIIFDLEIVVHLVFDYKCEALTFSATFLYKFFV</sequence>
<dbReference type="EMBL" id="CP004268">
    <property type="protein sequence ID" value="AHH06919.1"/>
    <property type="molecule type" value="Genomic_DNA"/>
</dbReference>
<accession>W5SIE0</accession>
<gene>
    <name evidence="1" type="ORF">BCD_0853</name>
</gene>